<gene>
    <name evidence="1" type="ORF">vB_Efae230P-4.16</name>
</gene>
<protein>
    <submittedName>
        <fullName evidence="1">Uncharacterized protein</fullName>
    </submittedName>
</protein>
<dbReference type="KEGG" id="vg:22112875"/>
<reference evidence="1 2" key="1">
    <citation type="submission" date="2011-12" db="EMBL/GenBank/DDBJ databases">
        <title>Sequence of unusually small Enterococcal phage vB_Efae230P-4.</title>
        <authorList>
            <person name="Golebiewski M."/>
            <person name="Jurczak-Kurek A."/>
            <person name="Wrobel B."/>
        </authorList>
    </citation>
    <scope>NUCLEOTIDE SEQUENCE [LARGE SCALE GENOMIC DNA]</scope>
</reference>
<name>A0A067XH05_9CAUD</name>
<evidence type="ECO:0000313" key="2">
    <source>
        <dbReference type="Proteomes" id="UP000027492"/>
    </source>
</evidence>
<dbReference type="RefSeq" id="YP_009103972.1">
    <property type="nucleotide sequence ID" value="NC_025467.1"/>
</dbReference>
<keyword evidence="2" id="KW-1185">Reference proteome</keyword>
<evidence type="ECO:0000313" key="1">
    <source>
        <dbReference type="EMBL" id="AFF27948.1"/>
    </source>
</evidence>
<sequence>MIREKECNLKPRIYKVDFIRNVKGMIDYHEKHYEAESTSDATHKWLSEYQNDTKAKIVRCTEVPIQWN</sequence>
<dbReference type="Proteomes" id="UP000027492">
    <property type="component" value="Segment"/>
</dbReference>
<dbReference type="GeneID" id="22112875"/>
<proteinExistence type="predicted"/>
<accession>A0A067XH05</accession>
<dbReference type="EMBL" id="JQ309827">
    <property type="protein sequence ID" value="AFF27948.1"/>
    <property type="molecule type" value="Genomic_DNA"/>
</dbReference>
<organism evidence="1 2">
    <name type="scientific">Enterococcus phage vB_Efae230P-4</name>
    <dbReference type="NCBI Taxonomy" id="1161939"/>
    <lineage>
        <taxon>Viruses</taxon>
        <taxon>Duplodnaviria</taxon>
        <taxon>Heunggongvirae</taxon>
        <taxon>Uroviricota</taxon>
        <taxon>Caudoviricetes</taxon>
        <taxon>Rountreeviridae</taxon>
        <taxon>Sarlesvirinae</taxon>
        <taxon>Copernicusvirus</taxon>
        <taxon>Copernicusvirus Efae230P4</taxon>
    </lineage>
</organism>
<dbReference type="OrthoDB" id="37056at10239"/>